<gene>
    <name evidence="19" type="primary">ntrC_2</name>
    <name evidence="19" type="ORF">MFFC18_48390</name>
</gene>
<keyword evidence="12" id="KW-0804">Transcription</keyword>
<evidence type="ECO:0000259" key="17">
    <source>
        <dbReference type="PROSITE" id="PS50045"/>
    </source>
</evidence>
<evidence type="ECO:0000256" key="9">
    <source>
        <dbReference type="ARBA" id="ARBA00023015"/>
    </source>
</evidence>
<dbReference type="RefSeq" id="WP_075084440.1">
    <property type="nucleotide sequence ID" value="NZ_CP042912.1"/>
</dbReference>
<dbReference type="KEGG" id="mff:MFFC18_48390"/>
<dbReference type="Gene3D" id="3.40.50.300">
    <property type="entry name" value="P-loop containing nucleotide triphosphate hydrolases"/>
    <property type="match status" value="1"/>
</dbReference>
<dbReference type="PROSITE" id="PS50110">
    <property type="entry name" value="RESPONSE_REGULATORY"/>
    <property type="match status" value="1"/>
</dbReference>
<reference evidence="19 20" key="1">
    <citation type="submission" date="2019-08" db="EMBL/GenBank/DDBJ databases">
        <title>Deep-cultivation of Planctomycetes and their phenomic and genomic characterization uncovers novel biology.</title>
        <authorList>
            <person name="Wiegand S."/>
            <person name="Jogler M."/>
            <person name="Boedeker C."/>
            <person name="Pinto D."/>
            <person name="Vollmers J."/>
            <person name="Rivas-Marin E."/>
            <person name="Kohn T."/>
            <person name="Peeters S.H."/>
            <person name="Heuer A."/>
            <person name="Rast P."/>
            <person name="Oberbeckmann S."/>
            <person name="Bunk B."/>
            <person name="Jeske O."/>
            <person name="Meyerdierks A."/>
            <person name="Storesund J.E."/>
            <person name="Kallscheuer N."/>
            <person name="Luecker S."/>
            <person name="Lage O.M."/>
            <person name="Pohl T."/>
            <person name="Merkel B.J."/>
            <person name="Hornburger P."/>
            <person name="Mueller R.-W."/>
            <person name="Bruemmer F."/>
            <person name="Labrenz M."/>
            <person name="Spormann A.M."/>
            <person name="Op den Camp H."/>
            <person name="Overmann J."/>
            <person name="Amann R."/>
            <person name="Jetten M.S.M."/>
            <person name="Mascher T."/>
            <person name="Medema M.H."/>
            <person name="Devos D.P."/>
            <person name="Kaster A.-K."/>
            <person name="Ovreas L."/>
            <person name="Rohde M."/>
            <person name="Galperin M.Y."/>
            <person name="Jogler C."/>
        </authorList>
    </citation>
    <scope>NUCLEOTIDE SEQUENCE [LARGE SCALE GENOMIC DNA]</scope>
    <source>
        <strain evidence="19 20">FC18</strain>
    </source>
</reference>
<comment type="subcellular location">
    <subcellularLocation>
        <location evidence="1">Cytoplasm</location>
    </subcellularLocation>
</comment>
<keyword evidence="7" id="KW-0067">ATP-binding</keyword>
<dbReference type="InterPro" id="IPR009057">
    <property type="entry name" value="Homeodomain-like_sf"/>
</dbReference>
<keyword evidence="20" id="KW-1185">Reference proteome</keyword>
<dbReference type="GO" id="GO:0006355">
    <property type="term" value="P:regulation of DNA-templated transcription"/>
    <property type="evidence" value="ECO:0007669"/>
    <property type="project" value="InterPro"/>
</dbReference>
<evidence type="ECO:0000256" key="8">
    <source>
        <dbReference type="ARBA" id="ARBA00023012"/>
    </source>
</evidence>
<evidence type="ECO:0000313" key="20">
    <source>
        <dbReference type="Proteomes" id="UP000322214"/>
    </source>
</evidence>
<dbReference type="CDD" id="cd00009">
    <property type="entry name" value="AAA"/>
    <property type="match status" value="1"/>
</dbReference>
<evidence type="ECO:0000256" key="6">
    <source>
        <dbReference type="ARBA" id="ARBA00022741"/>
    </source>
</evidence>
<dbReference type="PRINTS" id="PR01590">
    <property type="entry name" value="HTHFIS"/>
</dbReference>
<dbReference type="Gene3D" id="1.10.10.60">
    <property type="entry name" value="Homeodomain-like"/>
    <property type="match status" value="1"/>
</dbReference>
<dbReference type="Proteomes" id="UP000322214">
    <property type="component" value="Chromosome"/>
</dbReference>
<dbReference type="Gene3D" id="1.10.8.60">
    <property type="match status" value="1"/>
</dbReference>
<dbReference type="SMART" id="SM00382">
    <property type="entry name" value="AAA"/>
    <property type="match status" value="1"/>
</dbReference>
<dbReference type="Pfam" id="PF02954">
    <property type="entry name" value="HTH_8"/>
    <property type="match status" value="1"/>
</dbReference>
<name>A0A5B9PJR7_9BACT</name>
<dbReference type="Pfam" id="PF00072">
    <property type="entry name" value="Response_reg"/>
    <property type="match status" value="1"/>
</dbReference>
<dbReference type="SUPFAM" id="SSF52172">
    <property type="entry name" value="CheY-like"/>
    <property type="match status" value="1"/>
</dbReference>
<proteinExistence type="predicted"/>
<evidence type="ECO:0000313" key="19">
    <source>
        <dbReference type="EMBL" id="QEG24916.1"/>
    </source>
</evidence>
<evidence type="ECO:0000256" key="3">
    <source>
        <dbReference type="ARBA" id="ARBA00022490"/>
    </source>
</evidence>
<evidence type="ECO:0000256" key="5">
    <source>
        <dbReference type="ARBA" id="ARBA00022553"/>
    </source>
</evidence>
<accession>A0A5B9PJR7</accession>
<dbReference type="EMBL" id="CP042912">
    <property type="protein sequence ID" value="QEG24916.1"/>
    <property type="molecule type" value="Genomic_DNA"/>
</dbReference>
<dbReference type="STRING" id="980251.GCA_001642875_01638"/>
<dbReference type="InterPro" id="IPR027417">
    <property type="entry name" value="P-loop_NTPase"/>
</dbReference>
<dbReference type="SUPFAM" id="SSF52540">
    <property type="entry name" value="P-loop containing nucleoside triphosphate hydrolases"/>
    <property type="match status" value="1"/>
</dbReference>
<feature type="domain" description="Sigma-54 factor interaction" evidence="17">
    <location>
        <begin position="148"/>
        <end position="377"/>
    </location>
</feature>
<evidence type="ECO:0000256" key="12">
    <source>
        <dbReference type="ARBA" id="ARBA00023163"/>
    </source>
</evidence>
<evidence type="ECO:0000256" key="13">
    <source>
        <dbReference type="ARBA" id="ARBA00023231"/>
    </source>
</evidence>
<dbReference type="InterPro" id="IPR003593">
    <property type="entry name" value="AAA+_ATPase"/>
</dbReference>
<evidence type="ECO:0000259" key="18">
    <source>
        <dbReference type="PROSITE" id="PS50110"/>
    </source>
</evidence>
<keyword evidence="10" id="KW-0238">DNA-binding</keyword>
<evidence type="ECO:0000256" key="7">
    <source>
        <dbReference type="ARBA" id="ARBA00022840"/>
    </source>
</evidence>
<dbReference type="OrthoDB" id="9803970at2"/>
<dbReference type="GO" id="GO:0000160">
    <property type="term" value="P:phosphorelay signal transduction system"/>
    <property type="evidence" value="ECO:0007669"/>
    <property type="project" value="UniProtKB-KW"/>
</dbReference>
<keyword evidence="13" id="KW-0535">Nitrogen fixation</keyword>
<evidence type="ECO:0000256" key="1">
    <source>
        <dbReference type="ARBA" id="ARBA00004496"/>
    </source>
</evidence>
<dbReference type="InterPro" id="IPR058031">
    <property type="entry name" value="AAA_lid_NorR"/>
</dbReference>
<dbReference type="PANTHER" id="PTHR32071:SF95">
    <property type="entry name" value="DNA-BINDING TRANSCRIPTIONAL REGULATOR NTRC"/>
    <property type="match status" value="1"/>
</dbReference>
<feature type="modified residue" description="4-aspartylphosphate" evidence="16">
    <location>
        <position position="52"/>
    </location>
</feature>
<dbReference type="PROSITE" id="PS00675">
    <property type="entry name" value="SIGMA54_INTERACT_1"/>
    <property type="match status" value="1"/>
</dbReference>
<evidence type="ECO:0000256" key="14">
    <source>
        <dbReference type="ARBA" id="ARBA00029881"/>
    </source>
</evidence>
<dbReference type="GO" id="GO:0005524">
    <property type="term" value="F:ATP binding"/>
    <property type="evidence" value="ECO:0007669"/>
    <property type="project" value="UniProtKB-KW"/>
</dbReference>
<dbReference type="FunFam" id="3.40.50.300:FF:000006">
    <property type="entry name" value="DNA-binding transcriptional regulator NtrC"/>
    <property type="match status" value="1"/>
</dbReference>
<keyword evidence="4" id="KW-0678">Repressor</keyword>
<evidence type="ECO:0000256" key="2">
    <source>
        <dbReference type="ARBA" id="ARBA00019059"/>
    </source>
</evidence>
<dbReference type="InterPro" id="IPR002078">
    <property type="entry name" value="Sigma_54_int"/>
</dbReference>
<keyword evidence="5 16" id="KW-0597">Phosphoprotein</keyword>
<feature type="domain" description="Response regulatory" evidence="18">
    <location>
        <begin position="3"/>
        <end position="117"/>
    </location>
</feature>
<protein>
    <recommendedName>
        <fullName evidence="2">DNA-binding transcriptional regulator NtrC</fullName>
    </recommendedName>
    <alternativeName>
        <fullName evidence="14">Nitrogen regulation protein NR(I)</fullName>
    </alternativeName>
    <alternativeName>
        <fullName evidence="15">Nitrogen regulator I</fullName>
    </alternativeName>
</protein>
<dbReference type="SUPFAM" id="SSF46689">
    <property type="entry name" value="Homeodomain-like"/>
    <property type="match status" value="1"/>
</dbReference>
<dbReference type="AlphaFoldDB" id="A0A5B9PJR7"/>
<evidence type="ECO:0000256" key="4">
    <source>
        <dbReference type="ARBA" id="ARBA00022491"/>
    </source>
</evidence>
<keyword evidence="9" id="KW-0805">Transcription regulation</keyword>
<keyword evidence="8" id="KW-0902">Two-component regulatory system</keyword>
<dbReference type="PANTHER" id="PTHR32071">
    <property type="entry name" value="TRANSCRIPTIONAL REGULATORY PROTEIN"/>
    <property type="match status" value="1"/>
</dbReference>
<keyword evidence="6" id="KW-0547">Nucleotide-binding</keyword>
<dbReference type="Pfam" id="PF00158">
    <property type="entry name" value="Sigma54_activat"/>
    <property type="match status" value="1"/>
</dbReference>
<dbReference type="InterPro" id="IPR002197">
    <property type="entry name" value="HTH_Fis"/>
</dbReference>
<dbReference type="GO" id="GO:0005737">
    <property type="term" value="C:cytoplasm"/>
    <property type="evidence" value="ECO:0007669"/>
    <property type="project" value="UniProtKB-SubCell"/>
</dbReference>
<sequence length="492" mass="54413">MPKLLIIDDEPNLLYSLKKSLQTDTLEVITAATAERGIAAVRKQKPDAVILDLRLPDMSGLETFDAIHRIDARLPVIIITAFSTTETAIKATKRGAFEYLLKPVEFERLLTTVDRALETSHMSRVPAVFSLDDDNIAEPDSENTADLIVGRSESMQEVYKAIGQVAGQDVNVLILGESGTGKEMVARAIFQHSHRSQGPFLAINCAALPESLLESELFGHEKGSFTGADKRRIGKFEQVNGGTIFLDEIGDMTPATQSKILRLLQNGTFERVGSNETIQVDVRVIAATNRDLEAHVKAGDFREDLFYRLRVFLIELPALRDRRDDLRHLVEHFVRLGNRELGKNVSSISTETMDRIAQHSWPGNVRELQSAIKYALVRNVGDILVANSLPASCVSMPELVQEPDSDSTGTLDLESIRSCVAELLEKSQPEIYYHLHNEVDRILLPAVLNEVDGNQAQASELLGIARSTLRSKISDLGLTVKKGVAPDSNRKM</sequence>
<dbReference type="InterPro" id="IPR001789">
    <property type="entry name" value="Sig_transdc_resp-reg_receiver"/>
</dbReference>
<dbReference type="Pfam" id="PF25601">
    <property type="entry name" value="AAA_lid_14"/>
    <property type="match status" value="1"/>
</dbReference>
<dbReference type="GO" id="GO:0043565">
    <property type="term" value="F:sequence-specific DNA binding"/>
    <property type="evidence" value="ECO:0007669"/>
    <property type="project" value="InterPro"/>
</dbReference>
<organism evidence="19 20">
    <name type="scientific">Mariniblastus fucicola</name>
    <dbReference type="NCBI Taxonomy" id="980251"/>
    <lineage>
        <taxon>Bacteria</taxon>
        <taxon>Pseudomonadati</taxon>
        <taxon>Planctomycetota</taxon>
        <taxon>Planctomycetia</taxon>
        <taxon>Pirellulales</taxon>
        <taxon>Pirellulaceae</taxon>
        <taxon>Mariniblastus</taxon>
    </lineage>
</organism>
<dbReference type="SMART" id="SM00448">
    <property type="entry name" value="REC"/>
    <property type="match status" value="1"/>
</dbReference>
<dbReference type="InterPro" id="IPR011006">
    <property type="entry name" value="CheY-like_superfamily"/>
</dbReference>
<evidence type="ECO:0000256" key="11">
    <source>
        <dbReference type="ARBA" id="ARBA00023159"/>
    </source>
</evidence>
<evidence type="ECO:0000256" key="10">
    <source>
        <dbReference type="ARBA" id="ARBA00023125"/>
    </source>
</evidence>
<keyword evidence="3" id="KW-0963">Cytoplasm</keyword>
<keyword evidence="11" id="KW-0010">Activator</keyword>
<dbReference type="PROSITE" id="PS50045">
    <property type="entry name" value="SIGMA54_INTERACT_4"/>
    <property type="match status" value="1"/>
</dbReference>
<dbReference type="InterPro" id="IPR025662">
    <property type="entry name" value="Sigma_54_int_dom_ATP-bd_1"/>
</dbReference>
<dbReference type="Gene3D" id="3.40.50.2300">
    <property type="match status" value="1"/>
</dbReference>
<evidence type="ECO:0000256" key="15">
    <source>
        <dbReference type="ARBA" id="ARBA00031910"/>
    </source>
</evidence>
<evidence type="ECO:0000256" key="16">
    <source>
        <dbReference type="PROSITE-ProRule" id="PRU00169"/>
    </source>
</evidence>